<accession>C1E6G8</accession>
<feature type="region of interest" description="Disordered" evidence="1">
    <location>
        <begin position="243"/>
        <end position="262"/>
    </location>
</feature>
<name>C1E6G8_MICCC</name>
<dbReference type="GeneID" id="8243454"/>
<dbReference type="InParanoid" id="C1E6G8"/>
<dbReference type="InterPro" id="IPR016024">
    <property type="entry name" value="ARM-type_fold"/>
</dbReference>
<evidence type="ECO:0000313" key="2">
    <source>
        <dbReference type="EMBL" id="ACO63425.1"/>
    </source>
</evidence>
<protein>
    <submittedName>
        <fullName evidence="2">Uncharacterized protein</fullName>
    </submittedName>
</protein>
<sequence length="480" mass="53322">MSVDIDAILKMWNVGDVEEIDNPPPVSIRPRGHLSAPWHGGDDDPVSGWEPSLQALAAALDRTHCNEQWKLAFAHLRAAPRRNFAFVRASCYSKFVEVLDDLTDVELFEQEERDLLVDVFRQRMAAHETDHVPMILDVTFRSKPVADKQRNREAGKESELMDPPTRAEMFQALRLLRGLWLHSPRSCEAAGKAGAVEALLHSFIKGVPDPTENTLAWQMARALEDWKRQVEQAEIDGTLEDMKKKAKEKKPGPPFRISCPGGFDEHGRPVGNELLFEFDFDDPEVEYGQPDEDEVRLETLEALLALLSGPDQECRRQFMKLGGVASVAEFLVPWLSENGGEDEPSELVQRCIVFVGVLIRHALPGDGDKTDRDDKDEGKQMAELAEATLREIIGPDATEEILAAAEELYPGFDKTFGEDSPRAGVDVAELESESFAQSMMEQSLEALKASGIDTEAVEELIAGFKLNQSSEGGDGTAEEQ</sequence>
<gene>
    <name evidence="2" type="ORF">MICPUN_100573</name>
</gene>
<dbReference type="Proteomes" id="UP000002009">
    <property type="component" value="Chromosome 5"/>
</dbReference>
<dbReference type="EMBL" id="CP001326">
    <property type="protein sequence ID" value="ACO63425.1"/>
    <property type="molecule type" value="Genomic_DNA"/>
</dbReference>
<evidence type="ECO:0000313" key="3">
    <source>
        <dbReference type="Proteomes" id="UP000002009"/>
    </source>
</evidence>
<reference evidence="2 3" key="1">
    <citation type="journal article" date="2009" name="Science">
        <title>Green evolution and dynamic adaptations revealed by genomes of the marine picoeukaryotes Micromonas.</title>
        <authorList>
            <person name="Worden A.Z."/>
            <person name="Lee J.H."/>
            <person name="Mock T."/>
            <person name="Rouze P."/>
            <person name="Simmons M.P."/>
            <person name="Aerts A.L."/>
            <person name="Allen A.E."/>
            <person name="Cuvelier M.L."/>
            <person name="Derelle E."/>
            <person name="Everett M.V."/>
            <person name="Foulon E."/>
            <person name="Grimwood J."/>
            <person name="Gundlach H."/>
            <person name="Henrissat B."/>
            <person name="Napoli C."/>
            <person name="McDonald S.M."/>
            <person name="Parker M.S."/>
            <person name="Rombauts S."/>
            <person name="Salamov A."/>
            <person name="Von Dassow P."/>
            <person name="Badger J.H."/>
            <person name="Coutinho P.M."/>
            <person name="Demir E."/>
            <person name="Dubchak I."/>
            <person name="Gentemann C."/>
            <person name="Eikrem W."/>
            <person name="Gready J.E."/>
            <person name="John U."/>
            <person name="Lanier W."/>
            <person name="Lindquist E.A."/>
            <person name="Lucas S."/>
            <person name="Mayer K.F."/>
            <person name="Moreau H."/>
            <person name="Not F."/>
            <person name="Otillar R."/>
            <person name="Panaud O."/>
            <person name="Pangilinan J."/>
            <person name="Paulsen I."/>
            <person name="Piegu B."/>
            <person name="Poliakov A."/>
            <person name="Robbens S."/>
            <person name="Schmutz J."/>
            <person name="Toulza E."/>
            <person name="Wyss T."/>
            <person name="Zelensky A."/>
            <person name="Zhou K."/>
            <person name="Armbrust E.V."/>
            <person name="Bhattacharya D."/>
            <person name="Goodenough U.W."/>
            <person name="Van de Peer Y."/>
            <person name="Grigoriev I.V."/>
        </authorList>
    </citation>
    <scope>NUCLEOTIDE SEQUENCE [LARGE SCALE GENOMIC DNA]</scope>
    <source>
        <strain evidence="3">RCC299 / NOUM17</strain>
    </source>
</reference>
<dbReference type="KEGG" id="mis:MICPUN_100573"/>
<dbReference type="AlphaFoldDB" id="C1E6G8"/>
<proteinExistence type="predicted"/>
<evidence type="ECO:0000256" key="1">
    <source>
        <dbReference type="SAM" id="MobiDB-lite"/>
    </source>
</evidence>
<organism evidence="2 3">
    <name type="scientific">Micromonas commoda (strain RCC299 / NOUM17 / CCMP2709)</name>
    <name type="common">Picoplanktonic green alga</name>
    <dbReference type="NCBI Taxonomy" id="296587"/>
    <lineage>
        <taxon>Eukaryota</taxon>
        <taxon>Viridiplantae</taxon>
        <taxon>Chlorophyta</taxon>
        <taxon>Mamiellophyceae</taxon>
        <taxon>Mamiellales</taxon>
        <taxon>Mamiellaceae</taxon>
        <taxon>Micromonas</taxon>
    </lineage>
</organism>
<keyword evidence="3" id="KW-1185">Reference proteome</keyword>
<dbReference type="RefSeq" id="XP_002502167.1">
    <property type="nucleotide sequence ID" value="XM_002502121.1"/>
</dbReference>
<dbReference type="SUPFAM" id="SSF48371">
    <property type="entry name" value="ARM repeat"/>
    <property type="match status" value="1"/>
</dbReference>